<dbReference type="Pfam" id="PF23795">
    <property type="entry name" value="SH3_YKFC_2nd"/>
    <property type="match status" value="1"/>
</dbReference>
<evidence type="ECO:0000259" key="5">
    <source>
        <dbReference type="PROSITE" id="PS51935"/>
    </source>
</evidence>
<keyword evidence="4" id="KW-0788">Thiol protease</keyword>
<dbReference type="RefSeq" id="WP_188802085.1">
    <property type="nucleotide sequence ID" value="NZ_BMOK01000003.1"/>
</dbReference>
<dbReference type="GO" id="GO:0008234">
    <property type="term" value="F:cysteine-type peptidase activity"/>
    <property type="evidence" value="ECO:0007669"/>
    <property type="project" value="UniProtKB-KW"/>
</dbReference>
<dbReference type="InterPro" id="IPR051202">
    <property type="entry name" value="Peptidase_C40"/>
</dbReference>
<dbReference type="Gene3D" id="3.90.1720.10">
    <property type="entry name" value="endopeptidase domain like (from Nostoc punctiforme)"/>
    <property type="match status" value="1"/>
</dbReference>
<gene>
    <name evidence="6" type="primary">ykfC</name>
    <name evidence="6" type="ORF">GCM10007968_11200</name>
</gene>
<comment type="caution">
    <text evidence="6">The sequence shown here is derived from an EMBL/GenBank/DDBJ whole genome shotgun (WGS) entry which is preliminary data.</text>
</comment>
<dbReference type="AlphaFoldDB" id="A0A917VZF3"/>
<dbReference type="PANTHER" id="PTHR47053:SF3">
    <property type="entry name" value="GAMMA-D-GLUTAMYL-L-LYSINE DIPEPTIDYL-PEPTIDASE"/>
    <property type="match status" value="1"/>
</dbReference>
<dbReference type="PANTHER" id="PTHR47053">
    <property type="entry name" value="MUREIN DD-ENDOPEPTIDASE MEPH-RELATED"/>
    <property type="match status" value="1"/>
</dbReference>
<protein>
    <submittedName>
        <fullName evidence="6">Gamma-D-glutamyl-L-lysine endopeptidase</fullName>
    </submittedName>
</protein>
<accession>A0A917VZF3</accession>
<evidence type="ECO:0000313" key="7">
    <source>
        <dbReference type="Proteomes" id="UP000654670"/>
    </source>
</evidence>
<comment type="similarity">
    <text evidence="1">Belongs to the peptidase C40 family.</text>
</comment>
<evidence type="ECO:0000313" key="6">
    <source>
        <dbReference type="EMBL" id="GGL48786.1"/>
    </source>
</evidence>
<dbReference type="EMBL" id="BMOK01000003">
    <property type="protein sequence ID" value="GGL48786.1"/>
    <property type="molecule type" value="Genomic_DNA"/>
</dbReference>
<dbReference type="Proteomes" id="UP000654670">
    <property type="component" value="Unassembled WGS sequence"/>
</dbReference>
<dbReference type="InterPro" id="IPR000064">
    <property type="entry name" value="NLP_P60_dom"/>
</dbReference>
<reference evidence="6" key="1">
    <citation type="journal article" date="2014" name="Int. J. Syst. Evol. Microbiol.">
        <title>Complete genome sequence of Corynebacterium casei LMG S-19264T (=DSM 44701T), isolated from a smear-ripened cheese.</title>
        <authorList>
            <consortium name="US DOE Joint Genome Institute (JGI-PGF)"/>
            <person name="Walter F."/>
            <person name="Albersmeier A."/>
            <person name="Kalinowski J."/>
            <person name="Ruckert C."/>
        </authorList>
    </citation>
    <scope>NUCLEOTIDE SEQUENCE</scope>
    <source>
        <strain evidence="6">JCM 15325</strain>
    </source>
</reference>
<evidence type="ECO:0000256" key="3">
    <source>
        <dbReference type="ARBA" id="ARBA00022801"/>
    </source>
</evidence>
<evidence type="ECO:0000256" key="4">
    <source>
        <dbReference type="ARBA" id="ARBA00022807"/>
    </source>
</evidence>
<dbReference type="GO" id="GO:0006508">
    <property type="term" value="P:proteolysis"/>
    <property type="evidence" value="ECO:0007669"/>
    <property type="project" value="UniProtKB-KW"/>
</dbReference>
<dbReference type="SUPFAM" id="SSF54001">
    <property type="entry name" value="Cysteine proteinases"/>
    <property type="match status" value="1"/>
</dbReference>
<dbReference type="PROSITE" id="PS51935">
    <property type="entry name" value="NLPC_P60"/>
    <property type="match status" value="1"/>
</dbReference>
<sequence>MDLRRVAVPVATVWTDPASVRPVDAQAVSETPDILGWLAAMTREENIALCEEKRLQTQVLFGEEVLIDEIQGGWAKVVVPSQASAKDTRGYPGWMPLGQLASGRAFGNNRERVMVESRTTPFIRSDGHPLFDLSFGTFLPFLGEDESAVEVDSPIGKGFLRREAVIFPSRQRPASGDQIVKNAQRFIELPYLWSGMSAYGYDCSGFSFSMLRAGGYLIPRDADDQSASGKEVDPQSMEPGDLLFFAYDEGKGYVHHVGICAGDGQMIHSPTPGKKVSLTALAGTVFERELCAVRRYWRE</sequence>
<keyword evidence="3" id="KW-0378">Hydrolase</keyword>
<feature type="domain" description="NlpC/P60" evidence="5">
    <location>
        <begin position="173"/>
        <end position="299"/>
    </location>
</feature>
<dbReference type="Pfam" id="PF00877">
    <property type="entry name" value="NLPC_P60"/>
    <property type="match status" value="1"/>
</dbReference>
<evidence type="ECO:0000256" key="1">
    <source>
        <dbReference type="ARBA" id="ARBA00007074"/>
    </source>
</evidence>
<keyword evidence="7" id="KW-1185">Reference proteome</keyword>
<evidence type="ECO:0000256" key="2">
    <source>
        <dbReference type="ARBA" id="ARBA00022670"/>
    </source>
</evidence>
<keyword evidence="2" id="KW-0645">Protease</keyword>
<name>A0A917VZF3_9BACL</name>
<dbReference type="InterPro" id="IPR057812">
    <property type="entry name" value="SH3_YKFC_2nd"/>
</dbReference>
<reference evidence="6" key="2">
    <citation type="submission" date="2020-09" db="EMBL/GenBank/DDBJ databases">
        <authorList>
            <person name="Sun Q."/>
            <person name="Ohkuma M."/>
        </authorList>
    </citation>
    <scope>NUCLEOTIDE SEQUENCE</scope>
    <source>
        <strain evidence="6">JCM 15325</strain>
    </source>
</reference>
<proteinExistence type="inferred from homology"/>
<dbReference type="InterPro" id="IPR038765">
    <property type="entry name" value="Papain-like_cys_pep_sf"/>
</dbReference>
<organism evidence="6 7">
    <name type="scientific">Sporolactobacillus putidus</name>
    <dbReference type="NCBI Taxonomy" id="492735"/>
    <lineage>
        <taxon>Bacteria</taxon>
        <taxon>Bacillati</taxon>
        <taxon>Bacillota</taxon>
        <taxon>Bacilli</taxon>
        <taxon>Bacillales</taxon>
        <taxon>Sporolactobacillaceae</taxon>
        <taxon>Sporolactobacillus</taxon>
    </lineage>
</organism>